<gene>
    <name evidence="2" type="ORF">CITCOLO1_LOCUS21874</name>
</gene>
<organism evidence="2 3">
    <name type="scientific">Citrullus colocynthis</name>
    <name type="common">colocynth</name>
    <dbReference type="NCBI Taxonomy" id="252529"/>
    <lineage>
        <taxon>Eukaryota</taxon>
        <taxon>Viridiplantae</taxon>
        <taxon>Streptophyta</taxon>
        <taxon>Embryophyta</taxon>
        <taxon>Tracheophyta</taxon>
        <taxon>Spermatophyta</taxon>
        <taxon>Magnoliopsida</taxon>
        <taxon>eudicotyledons</taxon>
        <taxon>Gunneridae</taxon>
        <taxon>Pentapetalae</taxon>
        <taxon>rosids</taxon>
        <taxon>fabids</taxon>
        <taxon>Cucurbitales</taxon>
        <taxon>Cucurbitaceae</taxon>
        <taxon>Benincaseae</taxon>
        <taxon>Citrullus</taxon>
    </lineage>
</organism>
<name>A0ABP0ZCA9_9ROSI</name>
<dbReference type="EMBL" id="OZ021743">
    <property type="protein sequence ID" value="CAK9329425.1"/>
    <property type="molecule type" value="Genomic_DNA"/>
</dbReference>
<keyword evidence="3" id="KW-1185">Reference proteome</keyword>
<reference evidence="2 3" key="1">
    <citation type="submission" date="2024-03" db="EMBL/GenBank/DDBJ databases">
        <authorList>
            <person name="Gkanogiannis A."/>
            <person name="Becerra Lopez-Lavalle L."/>
        </authorList>
    </citation>
    <scope>NUCLEOTIDE SEQUENCE [LARGE SCALE GENOMIC DNA]</scope>
</reference>
<dbReference type="Proteomes" id="UP001642487">
    <property type="component" value="Chromosome 9"/>
</dbReference>
<accession>A0ABP0ZCA9</accession>
<sequence length="80" mass="9556">MGGGKREHEIELQNKNLPHAIEMHEAQFANWFKDKVILDFDEQVEDELEDDENEGDEEDREVEEDDEDEVEDDDEDKKDY</sequence>
<evidence type="ECO:0000313" key="2">
    <source>
        <dbReference type="EMBL" id="CAK9329425.1"/>
    </source>
</evidence>
<proteinExistence type="predicted"/>
<evidence type="ECO:0000256" key="1">
    <source>
        <dbReference type="SAM" id="MobiDB-lite"/>
    </source>
</evidence>
<evidence type="ECO:0000313" key="3">
    <source>
        <dbReference type="Proteomes" id="UP001642487"/>
    </source>
</evidence>
<feature type="region of interest" description="Disordered" evidence="1">
    <location>
        <begin position="42"/>
        <end position="80"/>
    </location>
</feature>
<protein>
    <submittedName>
        <fullName evidence="2">Uncharacterized protein</fullName>
    </submittedName>
</protein>